<evidence type="ECO:0000313" key="3">
    <source>
        <dbReference type="Proteomes" id="UP001187471"/>
    </source>
</evidence>
<feature type="region of interest" description="Disordered" evidence="1">
    <location>
        <begin position="1"/>
        <end position="24"/>
    </location>
</feature>
<evidence type="ECO:0000313" key="2">
    <source>
        <dbReference type="EMBL" id="KAK2970320.1"/>
    </source>
</evidence>
<keyword evidence="3" id="KW-1185">Reference proteome</keyword>
<reference evidence="2" key="1">
    <citation type="submission" date="2022-12" db="EMBL/GenBank/DDBJ databases">
        <title>Draft genome assemblies for two species of Escallonia (Escalloniales).</title>
        <authorList>
            <person name="Chanderbali A."/>
            <person name="Dervinis C."/>
            <person name="Anghel I."/>
            <person name="Soltis D."/>
            <person name="Soltis P."/>
            <person name="Zapata F."/>
        </authorList>
    </citation>
    <scope>NUCLEOTIDE SEQUENCE</scope>
    <source>
        <strain evidence="2">UCBG92.1500</strain>
        <tissue evidence="2">Leaf</tissue>
    </source>
</reference>
<dbReference type="AlphaFoldDB" id="A0AA88U4M1"/>
<comment type="caution">
    <text evidence="2">The sequence shown here is derived from an EMBL/GenBank/DDBJ whole genome shotgun (WGS) entry which is preliminary data.</text>
</comment>
<organism evidence="2 3">
    <name type="scientific">Escallonia rubra</name>
    <dbReference type="NCBI Taxonomy" id="112253"/>
    <lineage>
        <taxon>Eukaryota</taxon>
        <taxon>Viridiplantae</taxon>
        <taxon>Streptophyta</taxon>
        <taxon>Embryophyta</taxon>
        <taxon>Tracheophyta</taxon>
        <taxon>Spermatophyta</taxon>
        <taxon>Magnoliopsida</taxon>
        <taxon>eudicotyledons</taxon>
        <taxon>Gunneridae</taxon>
        <taxon>Pentapetalae</taxon>
        <taxon>asterids</taxon>
        <taxon>campanulids</taxon>
        <taxon>Escalloniales</taxon>
        <taxon>Escalloniaceae</taxon>
        <taxon>Escallonia</taxon>
    </lineage>
</organism>
<protein>
    <submittedName>
        <fullName evidence="2">Uncharacterized protein</fullName>
    </submittedName>
</protein>
<dbReference type="EMBL" id="JAVXUO010002731">
    <property type="protein sequence ID" value="KAK2970320.1"/>
    <property type="molecule type" value="Genomic_DNA"/>
</dbReference>
<evidence type="ECO:0000256" key="1">
    <source>
        <dbReference type="SAM" id="MobiDB-lite"/>
    </source>
</evidence>
<name>A0AA88U4M1_9ASTE</name>
<dbReference type="Proteomes" id="UP001187471">
    <property type="component" value="Unassembled WGS sequence"/>
</dbReference>
<sequence length="141" mass="16268">MGIPPESPFLDKSRKLSDPNRPMFGEMSPDKLFLERFRATRPARLGSVKGISPTNLLLERSMLFTSPRIRKDAVDLVVREIEMFYSVRMVPKPVRDGIQNSCARYVNHRNVCLSLKPSRKMGLELAASKSYNIKLKWWNPF</sequence>
<feature type="compositionally biased region" description="Basic and acidic residues" evidence="1">
    <location>
        <begin position="9"/>
        <end position="18"/>
    </location>
</feature>
<gene>
    <name evidence="2" type="ORF">RJ640_026796</name>
</gene>
<accession>A0AA88U4M1</accession>
<proteinExistence type="predicted"/>